<proteinExistence type="predicted"/>
<evidence type="ECO:0000259" key="3">
    <source>
        <dbReference type="Pfam" id="PF07727"/>
    </source>
</evidence>
<dbReference type="InterPro" id="IPR001810">
    <property type="entry name" value="F-box_dom"/>
</dbReference>
<evidence type="ECO:0000256" key="1">
    <source>
        <dbReference type="SAM" id="MobiDB-lite"/>
    </source>
</evidence>
<sequence length="502" mass="56474">MAASCWPGLPQHLLRLFIARLPFPADHARFRAVCRSWRAAVHEHVSSRQLPWVVLPDGCFLTPSDIDLHRLPSFPENASCIGSTDDWIVLRHDDTHSFILHNPFSDATVPLPELDTIIGNNSEVRKVLMRYTADDLIVAITDNEKYQVIITRPGKGSWLPGTWEFPYIYIIDVAFLGDKLYAITKAEDLLAIDIGSDDDNKPTVVRGTRVIRHPPGYNDYDAWCEEEEAAGGDADQEEEEGVAMNDNDDGRAVNEQETMNRKEDNSIVDGVDYAYDELGDRIIIIRYLAESRGKLFMVRRRLQTRRQQCCSDFTLGVDILEADESVGVWVPVVDGLGGGQALFISRRFSRFVPTPSGDVQEYTVYFADTDFLQKQGIDFDEVFASVARLESACLLLALAAHEGWPIHHMDVKSTFLNGDMKEEVDVKQPPGFVVVDREHKVLKLRKALYGLHQAARAWNAKLDATLVDTGFRRCNSEHAIYAHGSGRELLLLGVYVDDLVIT</sequence>
<organism evidence="4">
    <name type="scientific">Aegilops tauschii</name>
    <name type="common">Tausch's goatgrass</name>
    <name type="synonym">Aegilops squarrosa</name>
    <dbReference type="NCBI Taxonomy" id="37682"/>
    <lineage>
        <taxon>Eukaryota</taxon>
        <taxon>Viridiplantae</taxon>
        <taxon>Streptophyta</taxon>
        <taxon>Embryophyta</taxon>
        <taxon>Tracheophyta</taxon>
        <taxon>Spermatophyta</taxon>
        <taxon>Magnoliopsida</taxon>
        <taxon>Liliopsida</taxon>
        <taxon>Poales</taxon>
        <taxon>Poaceae</taxon>
        <taxon>BOP clade</taxon>
        <taxon>Pooideae</taxon>
        <taxon>Triticodae</taxon>
        <taxon>Triticeae</taxon>
        <taxon>Triticinae</taxon>
        <taxon>Aegilops</taxon>
    </lineage>
</organism>
<dbReference type="Pfam" id="PF07727">
    <property type="entry name" value="RVT_2"/>
    <property type="match status" value="1"/>
</dbReference>
<dbReference type="PANTHER" id="PTHR33110">
    <property type="entry name" value="F-BOX/KELCH-REPEAT PROTEIN-RELATED"/>
    <property type="match status" value="1"/>
</dbReference>
<reference evidence="4" key="1">
    <citation type="submission" date="2015-06" db="UniProtKB">
        <authorList>
            <consortium name="EnsemblPlants"/>
        </authorList>
    </citation>
    <scope>IDENTIFICATION</scope>
</reference>
<feature type="compositionally biased region" description="Acidic residues" evidence="1">
    <location>
        <begin position="228"/>
        <end position="241"/>
    </location>
</feature>
<feature type="domain" description="F-box" evidence="2">
    <location>
        <begin position="6"/>
        <end position="42"/>
    </location>
</feature>
<dbReference type="EnsemblPlants" id="EMT10364">
    <property type="protein sequence ID" value="EMT10364"/>
    <property type="gene ID" value="F775_00718"/>
</dbReference>
<evidence type="ECO:0000259" key="2">
    <source>
        <dbReference type="Pfam" id="PF00646"/>
    </source>
</evidence>
<dbReference type="InterPro" id="IPR036047">
    <property type="entry name" value="F-box-like_dom_sf"/>
</dbReference>
<dbReference type="AlphaFoldDB" id="M8BUA2"/>
<name>M8BUA2_AEGTA</name>
<dbReference type="Pfam" id="PF00646">
    <property type="entry name" value="F-box"/>
    <property type="match status" value="1"/>
</dbReference>
<evidence type="ECO:0000313" key="4">
    <source>
        <dbReference type="EnsemblPlants" id="EMT10364"/>
    </source>
</evidence>
<dbReference type="Gene3D" id="1.20.1280.50">
    <property type="match status" value="1"/>
</dbReference>
<dbReference type="PANTHER" id="PTHR33110:SF76">
    <property type="entry name" value="DUF295 DOMAIN-CONTAINING PROTEIN"/>
    <property type="match status" value="1"/>
</dbReference>
<dbReference type="SUPFAM" id="SSF81383">
    <property type="entry name" value="F-box domain"/>
    <property type="match status" value="1"/>
</dbReference>
<dbReference type="InterPro" id="IPR013103">
    <property type="entry name" value="RVT_2"/>
</dbReference>
<feature type="compositionally biased region" description="Basic and acidic residues" evidence="1">
    <location>
        <begin position="248"/>
        <end position="261"/>
    </location>
</feature>
<feature type="domain" description="Reverse transcriptase Ty1/copia-type" evidence="3">
    <location>
        <begin position="370"/>
        <end position="502"/>
    </location>
</feature>
<protein>
    <submittedName>
        <fullName evidence="4">Retrovirus-related Pol polyprotein from transposon TNT 1-94</fullName>
    </submittedName>
</protein>
<feature type="region of interest" description="Disordered" evidence="1">
    <location>
        <begin position="228"/>
        <end position="261"/>
    </location>
</feature>
<accession>M8BUA2</accession>